<sequence length="238" mass="27092">MEAELQSRIGLKRFGGDLAANIEEAFKEFVGGSNRALEAELQSRIGLKHFGGDLAANIEGTFHEMIEDVNKKYNDIINASQIQIEYLDAENKNFQTREEEYCKLIEKLHSEIFDISADSNNKQQIMYNEISGLRRNLGILEDELRESKEGYLEIDEAHTKTKVAVEVISTWVISSTRKRHASRYNGVWKLKRRSDVVCEINPVQYLIANPDVAKAGMDPIDHWLRYGKREGRSTGGQG</sequence>
<evidence type="ECO:0000313" key="1">
    <source>
        <dbReference type="EMBL" id="MUZ57418.1"/>
    </source>
</evidence>
<gene>
    <name evidence="1" type="ORF">GOZ95_08080</name>
</gene>
<comment type="caution">
    <text evidence="1">The sequence shown here is derived from an EMBL/GenBank/DDBJ whole genome shotgun (WGS) entry which is preliminary data.</text>
</comment>
<reference evidence="1 2" key="1">
    <citation type="submission" date="2019-12" db="EMBL/GenBank/DDBJ databases">
        <title>Whole-genome sequencing of Allorhizobium vitis.</title>
        <authorList>
            <person name="Gan H.M."/>
            <person name="Szegedi E."/>
            <person name="Burr T."/>
            <person name="Savka M.A."/>
        </authorList>
    </citation>
    <scope>NUCLEOTIDE SEQUENCE [LARGE SCALE GENOMIC DNA]</scope>
    <source>
        <strain evidence="1 2">CG989</strain>
    </source>
</reference>
<evidence type="ECO:0000313" key="2">
    <source>
        <dbReference type="Proteomes" id="UP000436692"/>
    </source>
</evidence>
<dbReference type="Proteomes" id="UP000436692">
    <property type="component" value="Unassembled WGS sequence"/>
</dbReference>
<accession>A0AAE4WD59</accession>
<organism evidence="1 2">
    <name type="scientific">Agrobacterium vitis</name>
    <name type="common">Rhizobium vitis</name>
    <dbReference type="NCBI Taxonomy" id="373"/>
    <lineage>
        <taxon>Bacteria</taxon>
        <taxon>Pseudomonadati</taxon>
        <taxon>Pseudomonadota</taxon>
        <taxon>Alphaproteobacteria</taxon>
        <taxon>Hyphomicrobiales</taxon>
        <taxon>Rhizobiaceae</taxon>
        <taxon>Rhizobium/Agrobacterium group</taxon>
        <taxon>Agrobacterium</taxon>
    </lineage>
</organism>
<dbReference type="EMBL" id="WPHM01000003">
    <property type="protein sequence ID" value="MUZ57418.1"/>
    <property type="molecule type" value="Genomic_DNA"/>
</dbReference>
<proteinExistence type="predicted"/>
<protein>
    <submittedName>
        <fullName evidence="1">Uncharacterized protein</fullName>
    </submittedName>
</protein>
<dbReference type="AlphaFoldDB" id="A0AAE4WD59"/>
<name>A0AAE4WD59_AGRVI</name>